<accession>A0A1G8PR31</accession>
<dbReference type="RefSeq" id="WP_167357535.1">
    <property type="nucleotide sequence ID" value="NZ_FNEH01000021.1"/>
</dbReference>
<evidence type="ECO:0000313" key="2">
    <source>
        <dbReference type="Proteomes" id="UP000198945"/>
    </source>
</evidence>
<name>A0A1G8PR31_9FIRM</name>
<dbReference type="Proteomes" id="UP000198945">
    <property type="component" value="Unassembled WGS sequence"/>
</dbReference>
<reference evidence="1 2" key="1">
    <citation type="submission" date="2016-10" db="EMBL/GenBank/DDBJ databases">
        <authorList>
            <person name="de Groot N.N."/>
        </authorList>
    </citation>
    <scope>NUCLEOTIDE SEQUENCE [LARGE SCALE GENOMIC DNA]</scope>
    <source>
        <strain evidence="1 2">WG7</strain>
    </source>
</reference>
<evidence type="ECO:0000313" key="1">
    <source>
        <dbReference type="EMBL" id="SDI94974.1"/>
    </source>
</evidence>
<protein>
    <submittedName>
        <fullName evidence="1">Uncharacterized protein</fullName>
    </submittedName>
</protein>
<organism evidence="1 2">
    <name type="scientific">Halanaerobium congolense</name>
    <dbReference type="NCBI Taxonomy" id="54121"/>
    <lineage>
        <taxon>Bacteria</taxon>
        <taxon>Bacillati</taxon>
        <taxon>Bacillota</taxon>
        <taxon>Clostridia</taxon>
        <taxon>Halanaerobiales</taxon>
        <taxon>Halanaerobiaceae</taxon>
        <taxon>Halanaerobium</taxon>
    </lineage>
</organism>
<proteinExistence type="predicted"/>
<dbReference type="EMBL" id="FNEH01000021">
    <property type="protein sequence ID" value="SDI94974.1"/>
    <property type="molecule type" value="Genomic_DNA"/>
</dbReference>
<gene>
    <name evidence="1" type="ORF">SAMN04515654_1213</name>
</gene>
<dbReference type="AlphaFoldDB" id="A0A1G8PR31"/>
<sequence length="271" mass="31518">MNDEIKEKFIAFIDILGFKHKIELVENSKGLTLEELKNIIKCLGSDKDVKKYKKNGPITCPESIYIKDDLDFKITRVSDCIIVSSETSPAGLINLLSYCWESVFKLLDEGIMCRGYILRGNIYHTNRSDEEEGLFLGTGYQEAYEKEKGTPFVEIDPEICNYIETVKDSCIKEKFNDFVLSDDKVTALFPFKKLSHDFIIAGLNQEFKPKKHRESNKQMRKRIKKMEEDIMFYVDSSNEKIMEKAKHYINALNKQLENCDKADKIIDKFDR</sequence>